<dbReference type="Gene3D" id="3.40.50.1700">
    <property type="entry name" value="Glycoside hydrolase family 3 C-terminal domain"/>
    <property type="match status" value="1"/>
</dbReference>
<organism evidence="2">
    <name type="scientific">uncultured Lactobacillus sp</name>
    <dbReference type="NCBI Taxonomy" id="153152"/>
    <lineage>
        <taxon>Bacteria</taxon>
        <taxon>Bacillati</taxon>
        <taxon>Bacillota</taxon>
        <taxon>Bacilli</taxon>
        <taxon>Lactobacillales</taxon>
        <taxon>Lactobacillaceae</taxon>
        <taxon>Lactobacillus</taxon>
        <taxon>environmental samples</taxon>
    </lineage>
</organism>
<name>A0A060C2F3_9LACO</name>
<feature type="non-terminal residue" evidence="2">
    <location>
        <position position="1"/>
    </location>
</feature>
<dbReference type="GO" id="GO:0005975">
    <property type="term" value="P:carbohydrate metabolic process"/>
    <property type="evidence" value="ECO:0007669"/>
    <property type="project" value="InterPro"/>
</dbReference>
<sequence>DPFKRVSIEQEKKSLLTDSKRKLARQVAAESLVLLKNNDNVLPLNPKAQKIAPDWSI</sequence>
<protein>
    <submittedName>
        <fullName evidence="2">CAZy families GH3 protein</fullName>
    </submittedName>
</protein>
<accession>A0A060C2F3</accession>
<evidence type="ECO:0000313" key="2">
    <source>
        <dbReference type="EMBL" id="AIA86896.1"/>
    </source>
</evidence>
<keyword evidence="1" id="KW-0378">Hydrolase</keyword>
<evidence type="ECO:0000256" key="1">
    <source>
        <dbReference type="ARBA" id="ARBA00022801"/>
    </source>
</evidence>
<dbReference type="InterPro" id="IPR036881">
    <property type="entry name" value="Glyco_hydro_3_C_sf"/>
</dbReference>
<dbReference type="EMBL" id="KF119628">
    <property type="protein sequence ID" value="AIA86896.1"/>
    <property type="molecule type" value="Genomic_DNA"/>
</dbReference>
<dbReference type="AlphaFoldDB" id="A0A060C2F3"/>
<reference evidence="2" key="1">
    <citation type="journal article" date="2013" name="Environ. Microbiol.">
        <title>Seasonally variable intestinal metagenomes of the red palm weevil (Rhynchophorus ferrugineus).</title>
        <authorList>
            <person name="Jia S."/>
            <person name="Zhang X."/>
            <person name="Zhang G."/>
            <person name="Yin A."/>
            <person name="Zhang S."/>
            <person name="Li F."/>
            <person name="Wang L."/>
            <person name="Zhao D."/>
            <person name="Yun Q."/>
            <person name="Tala"/>
            <person name="Wang J."/>
            <person name="Sun G."/>
            <person name="Baabdullah M."/>
            <person name="Yu X."/>
            <person name="Hu S."/>
            <person name="Al-Mssallem I.S."/>
            <person name="Yu J."/>
        </authorList>
    </citation>
    <scope>NUCLEOTIDE SEQUENCE</scope>
</reference>
<dbReference type="GO" id="GO:0004553">
    <property type="term" value="F:hydrolase activity, hydrolyzing O-glycosyl compounds"/>
    <property type="evidence" value="ECO:0007669"/>
    <property type="project" value="InterPro"/>
</dbReference>
<proteinExistence type="predicted"/>